<evidence type="ECO:0000259" key="1">
    <source>
        <dbReference type="Pfam" id="PF07179"/>
    </source>
</evidence>
<dbReference type="KEGG" id="rama:IDM48_02745"/>
<dbReference type="Proteomes" id="UP000516421">
    <property type="component" value="Chromosome"/>
</dbReference>
<gene>
    <name evidence="2" type="ORF">IDM48_02745</name>
</gene>
<reference evidence="2 3" key="1">
    <citation type="submission" date="2020-09" db="EMBL/GenBank/DDBJ databases">
        <title>Investigation of environmental microbe.</title>
        <authorList>
            <person name="Ou Y."/>
            <person name="Kang Q."/>
        </authorList>
    </citation>
    <scope>NUCLEOTIDE SEQUENCE [LARGE SCALE GENOMIC DNA]</scope>
    <source>
        <strain evidence="2 3">KJZ-9</strain>
    </source>
</reference>
<dbReference type="InterPro" id="IPR009839">
    <property type="entry name" value="SseB_N"/>
</dbReference>
<name>A0A7H2BL15_9MICC</name>
<accession>A0A7H2BL15</accession>
<evidence type="ECO:0000313" key="2">
    <source>
        <dbReference type="EMBL" id="QNV40361.1"/>
    </source>
</evidence>
<sequence>MNHKPRYQASERPAMIEEALVQIGSWLLSTVKAEPGWNELVLDIKPLSEQIFVRITESRDDQDFVGSIGPLKKESPVIPEIEKLQHGAYDEREGTWFTATVVVTAKNWPEPEYEIGAAYNRQDEPQDWEGEGRLTARELRAHLADFPREENQIPEWGRQRLNGRRLAEVSETSSPSAAPEFEIPNSYLSTALARTEGIRNDANVISVLRASLGGEVLLDISDSDFVPLGNQKMGPQSTIRYRVLRLNNGLRALCLYSSSQYVFEEHKRHNAESEPVILRDHAGKVFREFLADETCDVIVIDPGAPHECFIEKPQVGWVLQTPHNDATKNALMSGNMQILLASLVAPGAVLLMGVHPGGDSPVFVPVPADQEPDTMLVFTSAAEIAALDPSLEVRSAPALDVLKFADQLGVSAVRINALNPSATLPMKQIRELISIVESAAAA</sequence>
<dbReference type="EMBL" id="CP061538">
    <property type="protein sequence ID" value="QNV40361.1"/>
    <property type="molecule type" value="Genomic_DNA"/>
</dbReference>
<proteinExistence type="predicted"/>
<dbReference type="Pfam" id="PF07179">
    <property type="entry name" value="SseB"/>
    <property type="match status" value="1"/>
</dbReference>
<protein>
    <submittedName>
        <fullName evidence="2">SseB family protein</fullName>
    </submittedName>
</protein>
<evidence type="ECO:0000313" key="3">
    <source>
        <dbReference type="Proteomes" id="UP000516421"/>
    </source>
</evidence>
<dbReference type="AlphaFoldDB" id="A0A7H2BL15"/>
<dbReference type="RefSeq" id="WP_151145409.1">
    <property type="nucleotide sequence ID" value="NZ_CP061538.1"/>
</dbReference>
<organism evidence="2 3">
    <name type="scientific">Rothia amarae</name>
    <dbReference type="NCBI Taxonomy" id="169480"/>
    <lineage>
        <taxon>Bacteria</taxon>
        <taxon>Bacillati</taxon>
        <taxon>Actinomycetota</taxon>
        <taxon>Actinomycetes</taxon>
        <taxon>Micrococcales</taxon>
        <taxon>Micrococcaceae</taxon>
        <taxon>Rothia</taxon>
    </lineage>
</organism>
<feature type="domain" description="SseB protein N-terminal" evidence="1">
    <location>
        <begin position="189"/>
        <end position="317"/>
    </location>
</feature>
<keyword evidence="3" id="KW-1185">Reference proteome</keyword>